<feature type="domain" description="TonB-dependent receptor plug" evidence="13">
    <location>
        <begin position="64"/>
        <end position="167"/>
    </location>
</feature>
<dbReference type="SUPFAM" id="SSF56935">
    <property type="entry name" value="Porins"/>
    <property type="match status" value="1"/>
</dbReference>
<keyword evidence="11" id="KW-0732">Signal</keyword>
<dbReference type="InterPro" id="IPR037066">
    <property type="entry name" value="Plug_dom_sf"/>
</dbReference>
<name>A0A266QBF1_9GAMM</name>
<dbReference type="EMBL" id="NHNI01000001">
    <property type="protein sequence ID" value="OZY87197.1"/>
    <property type="molecule type" value="Genomic_DNA"/>
</dbReference>
<dbReference type="PROSITE" id="PS52016">
    <property type="entry name" value="TONB_DEPENDENT_REC_3"/>
    <property type="match status" value="1"/>
</dbReference>
<dbReference type="Pfam" id="PF07715">
    <property type="entry name" value="Plug"/>
    <property type="match status" value="1"/>
</dbReference>
<evidence type="ECO:0000256" key="10">
    <source>
        <dbReference type="SAM" id="MobiDB-lite"/>
    </source>
</evidence>
<feature type="chain" id="PRO_5013329180" evidence="11">
    <location>
        <begin position="34"/>
        <end position="930"/>
    </location>
</feature>
<dbReference type="InterPro" id="IPR036942">
    <property type="entry name" value="Beta-barrel_TonB_sf"/>
</dbReference>
<evidence type="ECO:0000256" key="5">
    <source>
        <dbReference type="ARBA" id="ARBA00023077"/>
    </source>
</evidence>
<dbReference type="InterPro" id="IPR000531">
    <property type="entry name" value="Beta-barrel_TonB"/>
</dbReference>
<keyword evidence="6 8" id="KW-0472">Membrane</keyword>
<reference evidence="15" key="1">
    <citation type="submission" date="2017-05" db="EMBL/GenBank/DDBJ databases">
        <authorList>
            <person name="Barney B.M."/>
        </authorList>
    </citation>
    <scope>NUCLEOTIDE SEQUENCE [LARGE SCALE GENOMIC DNA]</scope>
    <source>
        <strain evidence="15">PSBB022</strain>
    </source>
</reference>
<sequence>MKNGKKIPLRANKTLLSSVLGKMIVGATLTAAAAHGMAQDASLLEEVVVTGSYAKSLEKAIDIKRTTTGFSDSIVATDIADFPEQNLAEALQRMPGVTIERNKGLGSKVNVRSLPSEFTYVSINNLSTASGSGGRDVEFDIFASEIIQSVTVKKSPTAADEEGGIAGSVLISTARPFDYNDAKFVVSAEGAHNSISEEIDPKVSFLASNTFGDFGALVSVSVAERTNRTDSNSGINFRPLSRWTEKTGSSKWQADQTLAVLERDTGIVIDDRFNKDITNRIVFHDKIGDRAYLNEQEKWGVTAAFQYQPSDTFSLAFDAMLGGYDNTEDEYDAAAYTASSISALETIHDYDSTTLAEHGIVVLRDVSYAATQHEFLSKENVHKTDFTQYSLNMDWELEGWFIEGLVGYSGAEKTSDTSNLKHVAYAPSRSRYTSTGGETVVSANPASFDMYNSPDKYLFDSYEVNLEEIQDDKYAAQLDFIKPLELNAFSALNQVQFGARYTDKSKERNRGTNTVRGPKAGDSSWRNVRTLQDSELTLISDLVPGGAYLSQSSNSPTWSQVSNSYARNTFRYDGFSVDFADSEYYRVDEEVLSLYAMADFKFDVATMPTTINAGVRSVDTSVLSFGYHQVQNSDGSTGYTPTPISKEGNYSDVLPSVNMSMELRDGLLLRAAASETLIRPALGDIAYKRTVSLNDFKYRDGNPDLKPTYADQWELGLEWYVGDGALFAASYFEKKIEGVVRESLTGVVKDVTKYNANGTIDGVYDFEIYQKVNAEGDYDVSGVELIAQFPLNMVHKSLDGFGINANFTMLDNSLTGESDLGIPTPPEGLADETYNLTFYYENATFDARISYNYKDKYVEYISSDMYPVYRKAYGQTDISLGYQVTDAIKVVLEGINITDEETSAYTIDPSFPSMYEFSGRRISLGVRADF</sequence>
<dbReference type="GO" id="GO:0009279">
    <property type="term" value="C:cell outer membrane"/>
    <property type="evidence" value="ECO:0007669"/>
    <property type="project" value="UniProtKB-SubCell"/>
</dbReference>
<dbReference type="AlphaFoldDB" id="A0A266QBF1"/>
<evidence type="ECO:0000256" key="4">
    <source>
        <dbReference type="ARBA" id="ARBA00022692"/>
    </source>
</evidence>
<dbReference type="CDD" id="cd01347">
    <property type="entry name" value="ligand_gated_channel"/>
    <property type="match status" value="1"/>
</dbReference>
<dbReference type="Gene3D" id="2.40.170.20">
    <property type="entry name" value="TonB-dependent receptor, beta-barrel domain"/>
    <property type="match status" value="1"/>
</dbReference>
<dbReference type="Pfam" id="PF00593">
    <property type="entry name" value="TonB_dep_Rec_b-barrel"/>
    <property type="match status" value="1"/>
</dbReference>
<keyword evidence="4 8" id="KW-0812">Transmembrane</keyword>
<feature type="domain" description="TonB-dependent receptor-like beta-barrel" evidence="12">
    <location>
        <begin position="431"/>
        <end position="896"/>
    </location>
</feature>
<evidence type="ECO:0000259" key="13">
    <source>
        <dbReference type="Pfam" id="PF07715"/>
    </source>
</evidence>
<evidence type="ECO:0000313" key="14">
    <source>
        <dbReference type="EMBL" id="OZY87197.1"/>
    </source>
</evidence>
<dbReference type="InterPro" id="IPR012910">
    <property type="entry name" value="Plug_dom"/>
</dbReference>
<comment type="subcellular location">
    <subcellularLocation>
        <location evidence="1 8">Cell outer membrane</location>
        <topology evidence="1 8">Multi-pass membrane protein</topology>
    </subcellularLocation>
</comment>
<evidence type="ECO:0000256" key="9">
    <source>
        <dbReference type="RuleBase" id="RU003357"/>
    </source>
</evidence>
<proteinExistence type="inferred from homology"/>
<feature type="signal peptide" evidence="11">
    <location>
        <begin position="1"/>
        <end position="33"/>
    </location>
</feature>
<evidence type="ECO:0000259" key="12">
    <source>
        <dbReference type="Pfam" id="PF00593"/>
    </source>
</evidence>
<keyword evidence="5 9" id="KW-0798">TonB box</keyword>
<dbReference type="Proteomes" id="UP000216101">
    <property type="component" value="Unassembled WGS sequence"/>
</dbReference>
<dbReference type="InterPro" id="IPR039426">
    <property type="entry name" value="TonB-dep_rcpt-like"/>
</dbReference>
<evidence type="ECO:0000256" key="2">
    <source>
        <dbReference type="ARBA" id="ARBA00022448"/>
    </source>
</evidence>
<organism evidence="14 15">
    <name type="scientific">Cellvibrio mixtus</name>
    <dbReference type="NCBI Taxonomy" id="39650"/>
    <lineage>
        <taxon>Bacteria</taxon>
        <taxon>Pseudomonadati</taxon>
        <taxon>Pseudomonadota</taxon>
        <taxon>Gammaproteobacteria</taxon>
        <taxon>Cellvibrionales</taxon>
        <taxon>Cellvibrionaceae</taxon>
        <taxon>Cellvibrio</taxon>
    </lineage>
</organism>
<dbReference type="NCBIfam" id="TIGR01782">
    <property type="entry name" value="TonB-Xanth-Caul"/>
    <property type="match status" value="1"/>
</dbReference>
<evidence type="ECO:0000256" key="11">
    <source>
        <dbReference type="SAM" id="SignalP"/>
    </source>
</evidence>
<evidence type="ECO:0000256" key="7">
    <source>
        <dbReference type="ARBA" id="ARBA00023237"/>
    </source>
</evidence>
<dbReference type="InterPro" id="IPR010104">
    <property type="entry name" value="TonB_rcpt_bac"/>
</dbReference>
<evidence type="ECO:0000256" key="6">
    <source>
        <dbReference type="ARBA" id="ARBA00023136"/>
    </source>
</evidence>
<evidence type="ECO:0000256" key="1">
    <source>
        <dbReference type="ARBA" id="ARBA00004571"/>
    </source>
</evidence>
<keyword evidence="2 8" id="KW-0813">Transport</keyword>
<gene>
    <name evidence="14" type="ORF">CBP51_09490</name>
</gene>
<protein>
    <submittedName>
        <fullName evidence="14">TonB-dependent receptor</fullName>
    </submittedName>
</protein>
<dbReference type="PANTHER" id="PTHR40980:SF3">
    <property type="entry name" value="TONB-DEPENDENT RECEPTOR-LIKE BETA-BARREL DOMAIN-CONTAINING PROTEIN"/>
    <property type="match status" value="1"/>
</dbReference>
<comment type="similarity">
    <text evidence="8 9">Belongs to the TonB-dependent receptor family.</text>
</comment>
<accession>A0A266QBF1</accession>
<keyword evidence="14" id="KW-0675">Receptor</keyword>
<dbReference type="PANTHER" id="PTHR40980">
    <property type="entry name" value="PLUG DOMAIN-CONTAINING PROTEIN"/>
    <property type="match status" value="1"/>
</dbReference>
<evidence type="ECO:0000313" key="15">
    <source>
        <dbReference type="Proteomes" id="UP000216101"/>
    </source>
</evidence>
<feature type="region of interest" description="Disordered" evidence="10">
    <location>
        <begin position="504"/>
        <end position="523"/>
    </location>
</feature>
<keyword evidence="3 8" id="KW-1134">Transmembrane beta strand</keyword>
<comment type="caution">
    <text evidence="14">The sequence shown here is derived from an EMBL/GenBank/DDBJ whole genome shotgun (WGS) entry which is preliminary data.</text>
</comment>
<dbReference type="Gene3D" id="2.170.130.10">
    <property type="entry name" value="TonB-dependent receptor, plug domain"/>
    <property type="match status" value="1"/>
</dbReference>
<keyword evidence="7 8" id="KW-0998">Cell outer membrane</keyword>
<keyword evidence="15" id="KW-1185">Reference proteome</keyword>
<dbReference type="RefSeq" id="WP_094984666.1">
    <property type="nucleotide sequence ID" value="NZ_NHNI01000001.1"/>
</dbReference>
<evidence type="ECO:0000256" key="8">
    <source>
        <dbReference type="PROSITE-ProRule" id="PRU01360"/>
    </source>
</evidence>
<evidence type="ECO:0000256" key="3">
    <source>
        <dbReference type="ARBA" id="ARBA00022452"/>
    </source>
</evidence>